<gene>
    <name evidence="3" type="ORF">LTR05_004528</name>
</gene>
<protein>
    <recommendedName>
        <fullName evidence="2">AB hydrolase-1 domain-containing protein</fullName>
    </recommendedName>
</protein>
<dbReference type="PANTHER" id="PTHR47842:SF1">
    <property type="entry name" value="DUF676 DOMAIN-CONTAINING PROTEIN"/>
    <property type="match status" value="1"/>
</dbReference>
<dbReference type="Proteomes" id="UP001309876">
    <property type="component" value="Unassembled WGS sequence"/>
</dbReference>
<dbReference type="Gene3D" id="3.40.50.1820">
    <property type="entry name" value="alpha/beta hydrolase"/>
    <property type="match status" value="1"/>
</dbReference>
<accession>A0AAN7YG26</accession>
<feature type="region of interest" description="Disordered" evidence="1">
    <location>
        <begin position="418"/>
        <end position="506"/>
    </location>
</feature>
<name>A0AAN7YG26_9EURO</name>
<dbReference type="PANTHER" id="PTHR47842">
    <property type="entry name" value="EXPRESSED PROTEIN"/>
    <property type="match status" value="1"/>
</dbReference>
<dbReference type="InterPro" id="IPR029058">
    <property type="entry name" value="AB_hydrolase_fold"/>
</dbReference>
<organism evidence="3 4">
    <name type="scientific">Lithohypha guttulata</name>
    <dbReference type="NCBI Taxonomy" id="1690604"/>
    <lineage>
        <taxon>Eukaryota</taxon>
        <taxon>Fungi</taxon>
        <taxon>Dikarya</taxon>
        <taxon>Ascomycota</taxon>
        <taxon>Pezizomycotina</taxon>
        <taxon>Eurotiomycetes</taxon>
        <taxon>Chaetothyriomycetidae</taxon>
        <taxon>Chaetothyriales</taxon>
        <taxon>Trichomeriaceae</taxon>
        <taxon>Lithohypha</taxon>
    </lineage>
</organism>
<dbReference type="InterPro" id="IPR000073">
    <property type="entry name" value="AB_hydrolase_1"/>
</dbReference>
<evidence type="ECO:0000259" key="2">
    <source>
        <dbReference type="Pfam" id="PF12697"/>
    </source>
</evidence>
<dbReference type="AlphaFoldDB" id="A0AAN7YG26"/>
<evidence type="ECO:0000313" key="4">
    <source>
        <dbReference type="Proteomes" id="UP001309876"/>
    </source>
</evidence>
<sequence>MRKTLLLVFIHGFKGGDDTFGTFPAHLRALVSHVLPNVSVVAITYPRYETRGDLKDCVSRFREWLENKVIDLEVANGTPSPTVDPAVHTILIGHSMGGIVAAETLLSLAKEQPIPASTSKLNPDAPNFPSNTTLSSSTGTSRPNPAPDVGPSNFMFPHVQGILAFDTPFLGLAPEMIAHNLEGGHKFATSAFNTYNEVSSLFGWGGKDGSAASGASTPPKVPAGALPPPVSATNMADAAAAPRWSSWGKYAMFAGAAGAVAAGGAAALYSQREKISAGWGWASSHLLFVGDLAKAERLRQRVDQVNKQCVERAIGAANLYTNLGRGAREGYGFTETLSGRDRTFCNLPAAVKEGRDLSMQKNPCLKWIKTVNEMAKDETSAHMSMFYPKDNPGFYTLGEASKEIIASWIDQSWYKSSSGKADEEELNETINPSSIGRDWEGLDKTAGQEEEELQMREEEPDDGEDPDTAMLEGSIIVDKSPSGSTIMESMAAEGKVPLPQSNTREL</sequence>
<comment type="caution">
    <text evidence="3">The sequence shown here is derived from an EMBL/GenBank/DDBJ whole genome shotgun (WGS) entry which is preliminary data.</text>
</comment>
<feature type="region of interest" description="Disordered" evidence="1">
    <location>
        <begin position="116"/>
        <end position="151"/>
    </location>
</feature>
<proteinExistence type="predicted"/>
<feature type="compositionally biased region" description="Acidic residues" evidence="1">
    <location>
        <begin position="458"/>
        <end position="467"/>
    </location>
</feature>
<feature type="compositionally biased region" description="Basic and acidic residues" evidence="1">
    <location>
        <begin position="437"/>
        <end position="457"/>
    </location>
</feature>
<feature type="compositionally biased region" description="Low complexity" evidence="1">
    <location>
        <begin position="130"/>
        <end position="141"/>
    </location>
</feature>
<evidence type="ECO:0000313" key="3">
    <source>
        <dbReference type="EMBL" id="KAK5085247.1"/>
    </source>
</evidence>
<evidence type="ECO:0000256" key="1">
    <source>
        <dbReference type="SAM" id="MobiDB-lite"/>
    </source>
</evidence>
<dbReference type="Pfam" id="PF12697">
    <property type="entry name" value="Abhydrolase_6"/>
    <property type="match status" value="1"/>
</dbReference>
<keyword evidence="4" id="KW-1185">Reference proteome</keyword>
<dbReference type="EMBL" id="JAVRRJ010000004">
    <property type="protein sequence ID" value="KAK5085247.1"/>
    <property type="molecule type" value="Genomic_DNA"/>
</dbReference>
<dbReference type="SUPFAM" id="SSF53474">
    <property type="entry name" value="alpha/beta-Hydrolases"/>
    <property type="match status" value="1"/>
</dbReference>
<feature type="domain" description="AB hydrolase-1" evidence="2">
    <location>
        <begin position="7"/>
        <end position="145"/>
    </location>
</feature>
<reference evidence="3 4" key="1">
    <citation type="submission" date="2023-08" db="EMBL/GenBank/DDBJ databases">
        <title>Black Yeasts Isolated from many extreme environments.</title>
        <authorList>
            <person name="Coleine C."/>
            <person name="Stajich J.E."/>
            <person name="Selbmann L."/>
        </authorList>
    </citation>
    <scope>NUCLEOTIDE SEQUENCE [LARGE SCALE GENOMIC DNA]</scope>
    <source>
        <strain evidence="3 4">CCFEE 5910</strain>
    </source>
</reference>